<keyword evidence="2 4" id="KW-0863">Zinc-finger</keyword>
<name>A0A3N4HI31_ASCIM</name>
<dbReference type="SMART" id="SM00290">
    <property type="entry name" value="ZnF_UBP"/>
    <property type="match status" value="1"/>
</dbReference>
<dbReference type="GO" id="GO:0005737">
    <property type="term" value="C:cytoplasm"/>
    <property type="evidence" value="ECO:0007669"/>
    <property type="project" value="TreeGrafter"/>
</dbReference>
<feature type="region of interest" description="Disordered" evidence="6">
    <location>
        <begin position="646"/>
        <end position="672"/>
    </location>
</feature>
<evidence type="ECO:0000313" key="9">
    <source>
        <dbReference type="EMBL" id="RPA72378.1"/>
    </source>
</evidence>
<dbReference type="InterPro" id="IPR011422">
    <property type="entry name" value="BRAP2/ETP1_RRM"/>
</dbReference>
<dbReference type="GO" id="GO:0007265">
    <property type="term" value="P:Ras protein signal transduction"/>
    <property type="evidence" value="ECO:0007669"/>
    <property type="project" value="TreeGrafter"/>
</dbReference>
<dbReference type="Pfam" id="PF07576">
    <property type="entry name" value="BRAP2"/>
    <property type="match status" value="1"/>
</dbReference>
<dbReference type="Proteomes" id="UP000275078">
    <property type="component" value="Unassembled WGS sequence"/>
</dbReference>
<dbReference type="STRING" id="1160509.A0A3N4HI31"/>
<dbReference type="InterPro" id="IPR034931">
    <property type="entry name" value="ETP1_RRM"/>
</dbReference>
<dbReference type="EMBL" id="ML119864">
    <property type="protein sequence ID" value="RPA72378.1"/>
    <property type="molecule type" value="Genomic_DNA"/>
</dbReference>
<dbReference type="InterPro" id="IPR001841">
    <property type="entry name" value="Znf_RING"/>
</dbReference>
<evidence type="ECO:0000259" key="8">
    <source>
        <dbReference type="PROSITE" id="PS50271"/>
    </source>
</evidence>
<dbReference type="SMART" id="SM00184">
    <property type="entry name" value="RING"/>
    <property type="match status" value="1"/>
</dbReference>
<dbReference type="Gene3D" id="3.30.40.10">
    <property type="entry name" value="Zinc/RING finger domain, C3HC4 (zinc finger)"/>
    <property type="match status" value="2"/>
</dbReference>
<dbReference type="SUPFAM" id="SSF57850">
    <property type="entry name" value="RING/U-box"/>
    <property type="match status" value="2"/>
</dbReference>
<dbReference type="GO" id="GO:0008270">
    <property type="term" value="F:zinc ion binding"/>
    <property type="evidence" value="ECO:0007669"/>
    <property type="project" value="UniProtKB-KW"/>
</dbReference>
<dbReference type="CDD" id="cd16457">
    <property type="entry name" value="RING-H2_BRAP2"/>
    <property type="match status" value="1"/>
</dbReference>
<feature type="region of interest" description="Disordered" evidence="6">
    <location>
        <begin position="104"/>
        <end position="132"/>
    </location>
</feature>
<dbReference type="AlphaFoldDB" id="A0A3N4HI31"/>
<dbReference type="Pfam" id="PF13639">
    <property type="entry name" value="zf-RING_2"/>
    <property type="match status" value="1"/>
</dbReference>
<keyword evidence="3" id="KW-0862">Zinc</keyword>
<sequence>MPSYFFHLLFELYHASTPSLQDLPLSPTTTNEITASHGDLVLNSTDDLWRPVKPRKDSTLAKEKQKETEKPKRRDSVRTAETERYLDARFGRLTLKSVDMVSANTSQQQARKGSVSVTTTNKDVPVAGPASTTTTGGVGMSVGGFGVGAPRAKFIPVENNETDIGFGIVHLYRDNEPSAVLEGMAKETKEEEEEALKTVAILAVPSYMAPSDLLGFVGERTVEAVSHFRMIRTAKANRYMVLMKFREKDEARWFVDNFNGSVFNSMEPENCHCVFVKSIRFTSSQPGPSETYLATSPTASTGISSTALSTKPAPPPTPALTELPTCPVCLERMDDTITGLLTILCQHVFHCACLSKWKDSSCPVCRYTQHTIRRRRTSLALHSASASATGSDDEDEDSEEEDDEELFCYSCAADSNLWICLICGNIGCGRYDSAHAYAHFQSTQHSYAMDLDTQRVWDYLGDGYVHRLLQNKSDGKLVELPSSSRPYGGGEEYEQDSVPVEKVEKMTMEYTHLLSSQLDSQRAYYEEIVAKAADKSATLTTQLTAVQSQLTTTTSALNTLQAQHESLTHELRDLQKSKSKLETRSKKLEELARKWEKEAREEKSMNEGLVERVNLLGKELEKEREERKELGEQVRDLMVYLEAREKVGEGTEGEGGDLVITEGRKKGKGRRK</sequence>
<keyword evidence="10" id="KW-1185">Reference proteome</keyword>
<dbReference type="GO" id="GO:0061630">
    <property type="term" value="F:ubiquitin protein ligase activity"/>
    <property type="evidence" value="ECO:0007669"/>
    <property type="project" value="TreeGrafter"/>
</dbReference>
<feature type="compositionally biased region" description="Basic and acidic residues" evidence="6">
    <location>
        <begin position="47"/>
        <end position="81"/>
    </location>
</feature>
<keyword evidence="1" id="KW-0479">Metal-binding</keyword>
<evidence type="ECO:0000313" key="10">
    <source>
        <dbReference type="Proteomes" id="UP000275078"/>
    </source>
</evidence>
<keyword evidence="5" id="KW-0175">Coiled coil</keyword>
<dbReference type="PANTHER" id="PTHR24007:SF7">
    <property type="entry name" value="BRCA1-ASSOCIATED PROTEIN"/>
    <property type="match status" value="1"/>
</dbReference>
<evidence type="ECO:0000256" key="1">
    <source>
        <dbReference type="ARBA" id="ARBA00022723"/>
    </source>
</evidence>
<feature type="domain" description="UBP-type" evidence="8">
    <location>
        <begin position="389"/>
        <end position="484"/>
    </location>
</feature>
<dbReference type="OrthoDB" id="273556at2759"/>
<feature type="region of interest" description="Disordered" evidence="6">
    <location>
        <begin position="45"/>
        <end position="81"/>
    </location>
</feature>
<dbReference type="CDD" id="cd12717">
    <property type="entry name" value="RRM_ETP1"/>
    <property type="match status" value="1"/>
</dbReference>
<evidence type="ECO:0000256" key="3">
    <source>
        <dbReference type="ARBA" id="ARBA00022833"/>
    </source>
</evidence>
<feature type="domain" description="RING-type" evidence="7">
    <location>
        <begin position="326"/>
        <end position="366"/>
    </location>
</feature>
<dbReference type="InterPro" id="IPR001607">
    <property type="entry name" value="Znf_UBP"/>
</dbReference>
<dbReference type="PANTHER" id="PTHR24007">
    <property type="entry name" value="BRCA1-ASSOCIATED PROTEIN"/>
    <property type="match status" value="1"/>
</dbReference>
<dbReference type="Pfam" id="PF02148">
    <property type="entry name" value="zf-UBP"/>
    <property type="match status" value="1"/>
</dbReference>
<evidence type="ECO:0000256" key="4">
    <source>
        <dbReference type="PROSITE-ProRule" id="PRU00502"/>
    </source>
</evidence>
<dbReference type="PROSITE" id="PS50271">
    <property type="entry name" value="ZF_UBP"/>
    <property type="match status" value="1"/>
</dbReference>
<dbReference type="InterPro" id="IPR013083">
    <property type="entry name" value="Znf_RING/FYVE/PHD"/>
</dbReference>
<protein>
    <submittedName>
        <fullName evidence="9">Zf-UBP-domain-containing protein</fullName>
    </submittedName>
</protein>
<organism evidence="9 10">
    <name type="scientific">Ascobolus immersus RN42</name>
    <dbReference type="NCBI Taxonomy" id="1160509"/>
    <lineage>
        <taxon>Eukaryota</taxon>
        <taxon>Fungi</taxon>
        <taxon>Dikarya</taxon>
        <taxon>Ascomycota</taxon>
        <taxon>Pezizomycotina</taxon>
        <taxon>Pezizomycetes</taxon>
        <taxon>Pezizales</taxon>
        <taxon>Ascobolaceae</taxon>
        <taxon>Ascobolus</taxon>
    </lineage>
</organism>
<evidence type="ECO:0000256" key="6">
    <source>
        <dbReference type="SAM" id="MobiDB-lite"/>
    </source>
</evidence>
<accession>A0A3N4HI31</accession>
<dbReference type="GO" id="GO:0016567">
    <property type="term" value="P:protein ubiquitination"/>
    <property type="evidence" value="ECO:0007669"/>
    <property type="project" value="TreeGrafter"/>
</dbReference>
<evidence type="ECO:0000259" key="7">
    <source>
        <dbReference type="PROSITE" id="PS50089"/>
    </source>
</evidence>
<dbReference type="PROSITE" id="PS50089">
    <property type="entry name" value="ZF_RING_2"/>
    <property type="match status" value="1"/>
</dbReference>
<feature type="coiled-coil region" evidence="5">
    <location>
        <begin position="557"/>
        <end position="633"/>
    </location>
</feature>
<evidence type="ECO:0000256" key="2">
    <source>
        <dbReference type="ARBA" id="ARBA00022771"/>
    </source>
</evidence>
<gene>
    <name evidence="9" type="ORF">BJ508DRAFT_419500</name>
</gene>
<proteinExistence type="predicted"/>
<dbReference type="InterPro" id="IPR047243">
    <property type="entry name" value="RING-H2_BRAP2"/>
</dbReference>
<evidence type="ECO:0000256" key="5">
    <source>
        <dbReference type="SAM" id="Coils"/>
    </source>
</evidence>
<reference evidence="9 10" key="1">
    <citation type="journal article" date="2018" name="Nat. Ecol. Evol.">
        <title>Pezizomycetes genomes reveal the molecular basis of ectomycorrhizal truffle lifestyle.</title>
        <authorList>
            <person name="Murat C."/>
            <person name="Payen T."/>
            <person name="Noel B."/>
            <person name="Kuo A."/>
            <person name="Morin E."/>
            <person name="Chen J."/>
            <person name="Kohler A."/>
            <person name="Krizsan K."/>
            <person name="Balestrini R."/>
            <person name="Da Silva C."/>
            <person name="Montanini B."/>
            <person name="Hainaut M."/>
            <person name="Levati E."/>
            <person name="Barry K.W."/>
            <person name="Belfiori B."/>
            <person name="Cichocki N."/>
            <person name="Clum A."/>
            <person name="Dockter R.B."/>
            <person name="Fauchery L."/>
            <person name="Guy J."/>
            <person name="Iotti M."/>
            <person name="Le Tacon F."/>
            <person name="Lindquist E.A."/>
            <person name="Lipzen A."/>
            <person name="Malagnac F."/>
            <person name="Mello A."/>
            <person name="Molinier V."/>
            <person name="Miyauchi S."/>
            <person name="Poulain J."/>
            <person name="Riccioni C."/>
            <person name="Rubini A."/>
            <person name="Sitrit Y."/>
            <person name="Splivallo R."/>
            <person name="Traeger S."/>
            <person name="Wang M."/>
            <person name="Zifcakova L."/>
            <person name="Wipf D."/>
            <person name="Zambonelli A."/>
            <person name="Paolocci F."/>
            <person name="Nowrousian M."/>
            <person name="Ottonello S."/>
            <person name="Baldrian P."/>
            <person name="Spatafora J.W."/>
            <person name="Henrissat B."/>
            <person name="Nagy L.G."/>
            <person name="Aury J.M."/>
            <person name="Wincker P."/>
            <person name="Grigoriev I.V."/>
            <person name="Bonfante P."/>
            <person name="Martin F.M."/>
        </authorList>
    </citation>
    <scope>NUCLEOTIDE SEQUENCE [LARGE SCALE GENOMIC DNA]</scope>
    <source>
        <strain evidence="9 10">RN42</strain>
    </source>
</reference>
<feature type="compositionally biased region" description="Polar residues" evidence="6">
    <location>
        <begin position="104"/>
        <end position="122"/>
    </location>
</feature>